<sequence>MGGIMKKVSLLVVFLLCGAFTVFARDTLPSPDVLGKESIFTSERLSAYDTIVVKAFATEGAELANLDDEEKKIVEEIKPTLVKNLKESLVKYLKKEGKFKNVLAGGTPKGKAIIVEGKFTKFNGGIGAAKFFLGWMAPESGKTNISVSGRLVDAKTGKELATFSDTRSGGEGGGLGRIRGVMPIQATDEGEEIANFIHKLY</sequence>
<keyword evidence="3" id="KW-1185">Reference proteome</keyword>
<evidence type="ECO:0000313" key="2">
    <source>
        <dbReference type="EMBL" id="KAB0669771.1"/>
    </source>
</evidence>
<evidence type="ECO:0000313" key="3">
    <source>
        <dbReference type="Proteomes" id="UP000798046"/>
    </source>
</evidence>
<reference evidence="2 3" key="1">
    <citation type="journal article" date="2020" name="Microorganisms">
        <title>Description of Three Novel Members in the Family Geobacteraceae, Oryzomonas japonicum gen. nov., sp. nov., Oryzomonas sagensis sp. nov., and Oryzomonas ruber sp. nov.</title>
        <authorList>
            <person name="Xu Z."/>
            <person name="Masuda Y."/>
            <person name="Hayakawa C."/>
            <person name="Ushijima N."/>
            <person name="Kawano K."/>
            <person name="Shiratori Y."/>
            <person name="Senoo K."/>
            <person name="Itoh H."/>
        </authorList>
    </citation>
    <scope>NUCLEOTIDE SEQUENCE [LARGE SCALE GENOMIC DNA]</scope>
    <source>
        <strain evidence="2 3">Red100</strain>
    </source>
</reference>
<protein>
    <submittedName>
        <fullName evidence="2">DUF4410 domain-containing protein</fullName>
    </submittedName>
</protein>
<accession>A0ABQ6TMS6</accession>
<comment type="caution">
    <text evidence="2">The sequence shown here is derived from an EMBL/GenBank/DDBJ whole genome shotgun (WGS) entry which is preliminary data.</text>
</comment>
<proteinExistence type="predicted"/>
<name>A0ABQ6TMS6_9BACT</name>
<dbReference type="InterPro" id="IPR025522">
    <property type="entry name" value="DUF4410"/>
</dbReference>
<feature type="chain" id="PRO_5046891726" evidence="1">
    <location>
        <begin position="25"/>
        <end position="201"/>
    </location>
</feature>
<dbReference type="EMBL" id="VZRA01000003">
    <property type="protein sequence ID" value="KAB0669771.1"/>
    <property type="molecule type" value="Genomic_DNA"/>
</dbReference>
<evidence type="ECO:0000256" key="1">
    <source>
        <dbReference type="SAM" id="SignalP"/>
    </source>
</evidence>
<organism evidence="2 3">
    <name type="scientific">Oryzomonas sagensis</name>
    <dbReference type="NCBI Taxonomy" id="2603857"/>
    <lineage>
        <taxon>Bacteria</taxon>
        <taxon>Pseudomonadati</taxon>
        <taxon>Thermodesulfobacteriota</taxon>
        <taxon>Desulfuromonadia</taxon>
        <taxon>Geobacterales</taxon>
        <taxon>Geobacteraceae</taxon>
        <taxon>Oryzomonas</taxon>
    </lineage>
</organism>
<gene>
    <name evidence="2" type="ORF">F6V30_13335</name>
</gene>
<dbReference type="Pfam" id="PF14366">
    <property type="entry name" value="DUF4410"/>
    <property type="match status" value="1"/>
</dbReference>
<feature type="signal peptide" evidence="1">
    <location>
        <begin position="1"/>
        <end position="24"/>
    </location>
</feature>
<keyword evidence="1" id="KW-0732">Signal</keyword>
<dbReference type="Proteomes" id="UP000798046">
    <property type="component" value="Unassembled WGS sequence"/>
</dbReference>